<dbReference type="Proteomes" id="UP000439903">
    <property type="component" value="Unassembled WGS sequence"/>
</dbReference>
<comment type="caution">
    <text evidence="1">The sequence shown here is derived from an EMBL/GenBank/DDBJ whole genome shotgun (WGS) entry which is preliminary data.</text>
</comment>
<accession>A0A8H3XIR5</accession>
<protein>
    <submittedName>
        <fullName evidence="1">Uncharacterized protein</fullName>
    </submittedName>
</protein>
<proteinExistence type="predicted"/>
<evidence type="ECO:0000313" key="1">
    <source>
        <dbReference type="EMBL" id="KAF0460235.1"/>
    </source>
</evidence>
<dbReference type="OrthoDB" id="10486492at2759"/>
<sequence>MNIIHLSRYENNSLVDTNPFSTFSESNNDRLLSVIPGNNASLHDDNSNSVDNDMSFSECNSNDNTCDLNASRY</sequence>
<gene>
    <name evidence="1" type="ORF">F8M41_000638</name>
</gene>
<keyword evidence="2" id="KW-1185">Reference proteome</keyword>
<dbReference type="EMBL" id="WTPW01001049">
    <property type="protein sequence ID" value="KAF0460235.1"/>
    <property type="molecule type" value="Genomic_DNA"/>
</dbReference>
<organism evidence="1 2">
    <name type="scientific">Gigaspora margarita</name>
    <dbReference type="NCBI Taxonomy" id="4874"/>
    <lineage>
        <taxon>Eukaryota</taxon>
        <taxon>Fungi</taxon>
        <taxon>Fungi incertae sedis</taxon>
        <taxon>Mucoromycota</taxon>
        <taxon>Glomeromycotina</taxon>
        <taxon>Glomeromycetes</taxon>
        <taxon>Diversisporales</taxon>
        <taxon>Gigasporaceae</taxon>
        <taxon>Gigaspora</taxon>
    </lineage>
</organism>
<evidence type="ECO:0000313" key="2">
    <source>
        <dbReference type="Proteomes" id="UP000439903"/>
    </source>
</evidence>
<reference evidence="1 2" key="1">
    <citation type="journal article" date="2019" name="Environ. Microbiol.">
        <title>At the nexus of three kingdoms: the genome of the mycorrhizal fungus Gigaspora margarita provides insights into plant, endobacterial and fungal interactions.</title>
        <authorList>
            <person name="Venice F."/>
            <person name="Ghignone S."/>
            <person name="Salvioli di Fossalunga A."/>
            <person name="Amselem J."/>
            <person name="Novero M."/>
            <person name="Xianan X."/>
            <person name="Sedzielewska Toro K."/>
            <person name="Morin E."/>
            <person name="Lipzen A."/>
            <person name="Grigoriev I.V."/>
            <person name="Henrissat B."/>
            <person name="Martin F.M."/>
            <person name="Bonfante P."/>
        </authorList>
    </citation>
    <scope>NUCLEOTIDE SEQUENCE [LARGE SCALE GENOMIC DNA]</scope>
    <source>
        <strain evidence="1 2">BEG34</strain>
    </source>
</reference>
<name>A0A8H3XIR5_GIGMA</name>
<dbReference type="AlphaFoldDB" id="A0A8H3XIR5"/>